<dbReference type="Gene3D" id="1.20.1250.20">
    <property type="entry name" value="MFS general substrate transporter like domains"/>
    <property type="match status" value="2"/>
</dbReference>
<feature type="transmembrane region" description="Helical" evidence="5">
    <location>
        <begin position="268"/>
        <end position="286"/>
    </location>
</feature>
<keyword evidence="3 5" id="KW-1133">Transmembrane helix</keyword>
<comment type="subcellular location">
    <subcellularLocation>
        <location evidence="1">Membrane</location>
        <topology evidence="1">Multi-pass membrane protein</topology>
    </subcellularLocation>
</comment>
<evidence type="ECO:0000256" key="3">
    <source>
        <dbReference type="ARBA" id="ARBA00022989"/>
    </source>
</evidence>
<feature type="transmembrane region" description="Helical" evidence="5">
    <location>
        <begin position="43"/>
        <end position="63"/>
    </location>
</feature>
<feature type="transmembrane region" description="Helical" evidence="5">
    <location>
        <begin position="201"/>
        <end position="224"/>
    </location>
</feature>
<evidence type="ECO:0000256" key="4">
    <source>
        <dbReference type="ARBA" id="ARBA00023136"/>
    </source>
</evidence>
<dbReference type="InterPro" id="IPR020846">
    <property type="entry name" value="MFS_dom"/>
</dbReference>
<evidence type="ECO:0000259" key="6">
    <source>
        <dbReference type="PROSITE" id="PS50850"/>
    </source>
</evidence>
<dbReference type="PANTHER" id="PTHR23514">
    <property type="entry name" value="BYPASS OF STOP CODON PROTEIN 6"/>
    <property type="match status" value="1"/>
</dbReference>
<dbReference type="Proteomes" id="UP000772618">
    <property type="component" value="Unassembled WGS sequence"/>
</dbReference>
<feature type="transmembrane region" description="Helical" evidence="5">
    <location>
        <begin position="70"/>
        <end position="89"/>
    </location>
</feature>
<dbReference type="SUPFAM" id="SSF103473">
    <property type="entry name" value="MFS general substrate transporter"/>
    <property type="match status" value="1"/>
</dbReference>
<feature type="domain" description="Major facilitator superfamily (MFS) profile" evidence="6">
    <location>
        <begin position="4"/>
        <end position="377"/>
    </location>
</feature>
<feature type="transmembrane region" description="Helical" evidence="5">
    <location>
        <begin position="156"/>
        <end position="180"/>
    </location>
</feature>
<dbReference type="InterPro" id="IPR011701">
    <property type="entry name" value="MFS"/>
</dbReference>
<feature type="transmembrane region" description="Helical" evidence="5">
    <location>
        <begin position="131"/>
        <end position="150"/>
    </location>
</feature>
<accession>A0ABS5VQR6</accession>
<organism evidence="7 8">
    <name type="scientific">Chryseosolibacter indicus</name>
    <dbReference type="NCBI Taxonomy" id="2782351"/>
    <lineage>
        <taxon>Bacteria</taxon>
        <taxon>Pseudomonadati</taxon>
        <taxon>Bacteroidota</taxon>
        <taxon>Cytophagia</taxon>
        <taxon>Cytophagales</taxon>
        <taxon>Chryseotaleaceae</taxon>
        <taxon>Chryseosolibacter</taxon>
    </lineage>
</organism>
<gene>
    <name evidence="7" type="ORF">KK060_07780</name>
</gene>
<dbReference type="InterPro" id="IPR036259">
    <property type="entry name" value="MFS_trans_sf"/>
</dbReference>
<evidence type="ECO:0000256" key="2">
    <source>
        <dbReference type="ARBA" id="ARBA00022692"/>
    </source>
</evidence>
<feature type="transmembrane region" description="Helical" evidence="5">
    <location>
        <begin position="236"/>
        <end position="256"/>
    </location>
</feature>
<feature type="transmembrane region" description="Helical" evidence="5">
    <location>
        <begin position="7"/>
        <end position="23"/>
    </location>
</feature>
<feature type="transmembrane region" description="Helical" evidence="5">
    <location>
        <begin position="292"/>
        <end position="314"/>
    </location>
</feature>
<dbReference type="PROSITE" id="PS50850">
    <property type="entry name" value="MFS"/>
    <property type="match status" value="1"/>
</dbReference>
<dbReference type="EMBL" id="JAHESD010000012">
    <property type="protein sequence ID" value="MBT1703175.1"/>
    <property type="molecule type" value="Genomic_DNA"/>
</dbReference>
<proteinExistence type="predicted"/>
<feature type="transmembrane region" description="Helical" evidence="5">
    <location>
        <begin position="353"/>
        <end position="373"/>
    </location>
</feature>
<dbReference type="Pfam" id="PF07690">
    <property type="entry name" value="MFS_1"/>
    <property type="match status" value="1"/>
</dbReference>
<dbReference type="PANTHER" id="PTHR23514:SF13">
    <property type="entry name" value="INNER MEMBRANE PROTEIN YBJJ"/>
    <property type="match status" value="1"/>
</dbReference>
<keyword evidence="4 5" id="KW-0472">Membrane</keyword>
<evidence type="ECO:0000256" key="5">
    <source>
        <dbReference type="SAM" id="Phobius"/>
    </source>
</evidence>
<keyword evidence="8" id="KW-1185">Reference proteome</keyword>
<reference evidence="7 8" key="1">
    <citation type="submission" date="2021-05" db="EMBL/GenBank/DDBJ databases">
        <title>A Polyphasic approach of four new species of the genus Ohtaekwangia: Ohtaekwangia histidinii sp. nov., Ohtaekwangia cretensis sp. nov., Ohtaekwangia indiensis sp. nov., Ohtaekwangia reichenbachii sp. nov. from diverse environment.</title>
        <authorList>
            <person name="Octaviana S."/>
        </authorList>
    </citation>
    <scope>NUCLEOTIDE SEQUENCE [LARGE SCALE GENOMIC DNA]</scope>
    <source>
        <strain evidence="7 8">PWU20</strain>
    </source>
</reference>
<dbReference type="RefSeq" id="WP_254153140.1">
    <property type="nucleotide sequence ID" value="NZ_JAHESD010000012.1"/>
</dbReference>
<evidence type="ECO:0000256" key="1">
    <source>
        <dbReference type="ARBA" id="ARBA00004141"/>
    </source>
</evidence>
<dbReference type="CDD" id="cd17393">
    <property type="entry name" value="MFS_MosC_like"/>
    <property type="match status" value="1"/>
</dbReference>
<feature type="transmembrane region" description="Helical" evidence="5">
    <location>
        <begin position="95"/>
        <end position="119"/>
    </location>
</feature>
<evidence type="ECO:0000313" key="7">
    <source>
        <dbReference type="EMBL" id="MBT1703175.1"/>
    </source>
</evidence>
<keyword evidence="2 5" id="KW-0812">Transmembrane</keyword>
<comment type="caution">
    <text evidence="7">The sequence shown here is derived from an EMBL/GenBank/DDBJ whole genome shotgun (WGS) entry which is preliminary data.</text>
</comment>
<sequence length="381" mass="41091">MLKHRIAVKVAFFLNGFIYANWVSRLPRIQEQFNADNGTIGVVLLSLSLGAVFAMPFTGWLIVKNGSRRLTLFSVLAYCLFVPLIPFMPNLIALIVLYIIMGMITGMLDVAMNAQAVMVEQQYNKPIMTSFHAFFSIGMALGAWCGALFSDLHFGLVNHFFIIAGISILSALWVSFNLIVDKPERSKNKDEGPLLRFPNKALIGVGIIAFCCMMGEGAMADWTVNFMENIASASTAVAPIALSGFATAMTLGRLFGDALRARYGDSRLIVFGGLLSIAGLLLALALPLPYAAIGGFFLVGLGLSTIVPITYSIAGNEKDLPKGVGLAMVTTVGYSGFLFGPPIIGFIADNSNLRFGLSLVLLLFVVMTVLGMLQKPKRPVI</sequence>
<name>A0ABS5VQR6_9BACT</name>
<dbReference type="InterPro" id="IPR051788">
    <property type="entry name" value="MFS_Transporter"/>
</dbReference>
<evidence type="ECO:0000313" key="8">
    <source>
        <dbReference type="Proteomes" id="UP000772618"/>
    </source>
</evidence>
<feature type="transmembrane region" description="Helical" evidence="5">
    <location>
        <begin position="326"/>
        <end position="347"/>
    </location>
</feature>
<protein>
    <submittedName>
        <fullName evidence="7">MFS transporter</fullName>
    </submittedName>
</protein>